<name>A0A540X7B5_9BACT</name>
<dbReference type="AlphaFoldDB" id="A0A540X7B5"/>
<evidence type="ECO:0000313" key="2">
    <source>
        <dbReference type="Proteomes" id="UP000315369"/>
    </source>
</evidence>
<comment type="caution">
    <text evidence="1">The sequence shown here is derived from an EMBL/GenBank/DDBJ whole genome shotgun (WGS) entry which is preliminary data.</text>
</comment>
<proteinExistence type="predicted"/>
<gene>
    <name evidence="1" type="ORF">FJV41_07260</name>
</gene>
<dbReference type="EMBL" id="VIFM01000020">
    <property type="protein sequence ID" value="TQF16614.1"/>
    <property type="molecule type" value="Genomic_DNA"/>
</dbReference>
<organism evidence="1 2">
    <name type="scientific">Myxococcus llanfairpwllgwyngyllgogerychwyrndrobwllllantysiliogogogochensis</name>
    <dbReference type="NCBI Taxonomy" id="2590453"/>
    <lineage>
        <taxon>Bacteria</taxon>
        <taxon>Pseudomonadati</taxon>
        <taxon>Myxococcota</taxon>
        <taxon>Myxococcia</taxon>
        <taxon>Myxococcales</taxon>
        <taxon>Cystobacterineae</taxon>
        <taxon>Myxococcaceae</taxon>
        <taxon>Myxococcus</taxon>
    </lineage>
</organism>
<sequence>MSMWNDVELRDLPACAARLLDEVRRADGFAFVREQAAEAEAVDEGLVTEMTAGLVKSFGMYRQPRYLRPEAYAWEERDGVRTARIRPLSALLLYWAGGDVSPYVPQVVWGTGLVGHHYEETASENVLEFGATNFDSSGGFDLGSPGQTLVELAEDEALNELEVFVPLKKLLLVRTLQCAHAAVRKAVKSEAFRELPREESFRFFATPGHDEPSFVLPHEP</sequence>
<dbReference type="OrthoDB" id="9937326at2"/>
<evidence type="ECO:0000313" key="1">
    <source>
        <dbReference type="EMBL" id="TQF16614.1"/>
    </source>
</evidence>
<dbReference type="Proteomes" id="UP000315369">
    <property type="component" value="Unassembled WGS sequence"/>
</dbReference>
<reference evidence="1 2" key="1">
    <citation type="submission" date="2019-06" db="EMBL/GenBank/DDBJ databases">
        <authorList>
            <person name="Livingstone P."/>
            <person name="Whitworth D."/>
        </authorList>
    </citation>
    <scope>NUCLEOTIDE SEQUENCE [LARGE SCALE GENOMIC DNA]</scope>
    <source>
        <strain evidence="1 2">AM401</strain>
    </source>
</reference>
<accession>A0A540X7B5</accession>
<keyword evidence="2" id="KW-1185">Reference proteome</keyword>
<protein>
    <submittedName>
        <fullName evidence="1">Uncharacterized protein</fullName>
    </submittedName>
</protein>
<dbReference type="RefSeq" id="WP_141641682.1">
    <property type="nucleotide sequence ID" value="NZ_VIFM01000020.1"/>
</dbReference>